<reference evidence="1" key="2">
    <citation type="submission" date="2018-05" db="EMBL/GenBank/DDBJ databases">
        <title>OpunRS2 (Oryza punctata Reference Sequence Version 2).</title>
        <authorList>
            <person name="Zhang J."/>
            <person name="Kudrna D."/>
            <person name="Lee S."/>
            <person name="Talag J."/>
            <person name="Welchert J."/>
            <person name="Wing R.A."/>
        </authorList>
    </citation>
    <scope>NUCLEOTIDE SEQUENCE [LARGE SCALE GENOMIC DNA]</scope>
</reference>
<dbReference type="HOGENOM" id="CLU_2945777_0_0_1"/>
<proteinExistence type="predicted"/>
<name>A0A0E0LD76_ORYPU</name>
<protein>
    <submittedName>
        <fullName evidence="1">Uncharacterized protein</fullName>
    </submittedName>
</protein>
<sequence>MLFDGAMCGDRAEDERFLRVVDDLRCLVPPPNAVVAFLTGLGLSAADIAAAVSSGFKIPE</sequence>
<dbReference type="AlphaFoldDB" id="A0A0E0LD76"/>
<dbReference type="Gramene" id="OPUNC06G18340.1">
    <property type="protein sequence ID" value="OPUNC06G18340.1"/>
    <property type="gene ID" value="OPUNC06G18340"/>
</dbReference>
<evidence type="ECO:0000313" key="2">
    <source>
        <dbReference type="Proteomes" id="UP000026962"/>
    </source>
</evidence>
<organism evidence="1">
    <name type="scientific">Oryza punctata</name>
    <name type="common">Red rice</name>
    <dbReference type="NCBI Taxonomy" id="4537"/>
    <lineage>
        <taxon>Eukaryota</taxon>
        <taxon>Viridiplantae</taxon>
        <taxon>Streptophyta</taxon>
        <taxon>Embryophyta</taxon>
        <taxon>Tracheophyta</taxon>
        <taxon>Spermatophyta</taxon>
        <taxon>Magnoliopsida</taxon>
        <taxon>Liliopsida</taxon>
        <taxon>Poales</taxon>
        <taxon>Poaceae</taxon>
        <taxon>BOP clade</taxon>
        <taxon>Oryzoideae</taxon>
        <taxon>Oryzeae</taxon>
        <taxon>Oryzinae</taxon>
        <taxon>Oryza</taxon>
    </lineage>
</organism>
<dbReference type="Proteomes" id="UP000026962">
    <property type="component" value="Chromosome 6"/>
</dbReference>
<dbReference type="EnsemblPlants" id="OPUNC06G18340.1">
    <property type="protein sequence ID" value="OPUNC06G18340.1"/>
    <property type="gene ID" value="OPUNC06G18340"/>
</dbReference>
<accession>A0A0E0LD76</accession>
<evidence type="ECO:0000313" key="1">
    <source>
        <dbReference type="EnsemblPlants" id="OPUNC06G18340.1"/>
    </source>
</evidence>
<reference evidence="1" key="1">
    <citation type="submission" date="2015-04" db="UniProtKB">
        <authorList>
            <consortium name="EnsemblPlants"/>
        </authorList>
    </citation>
    <scope>IDENTIFICATION</scope>
</reference>
<keyword evidence="2" id="KW-1185">Reference proteome</keyword>